<evidence type="ECO:0000256" key="1">
    <source>
        <dbReference type="ARBA" id="ARBA00001966"/>
    </source>
</evidence>
<dbReference type="InterPro" id="IPR023885">
    <property type="entry name" value="4Fe4S-binding_SPASM_dom"/>
</dbReference>
<evidence type="ECO:0000313" key="8">
    <source>
        <dbReference type="EMBL" id="QGG47065.1"/>
    </source>
</evidence>
<evidence type="ECO:0000256" key="5">
    <source>
        <dbReference type="ARBA" id="ARBA00023004"/>
    </source>
</evidence>
<protein>
    <submittedName>
        <fullName evidence="8">Thioether cross-link-forming SCIFF peptide maturase</fullName>
    </submittedName>
</protein>
<evidence type="ECO:0000256" key="4">
    <source>
        <dbReference type="ARBA" id="ARBA00022723"/>
    </source>
</evidence>
<keyword evidence="2" id="KW-0004">4Fe-4S</keyword>
<dbReference type="PROSITE" id="PS51918">
    <property type="entry name" value="RADICAL_SAM"/>
    <property type="match status" value="1"/>
</dbReference>
<dbReference type="SUPFAM" id="SSF102114">
    <property type="entry name" value="Radical SAM enzymes"/>
    <property type="match status" value="1"/>
</dbReference>
<dbReference type="SFLD" id="SFLDG01067">
    <property type="entry name" value="SPASM/twitch_domain_containing"/>
    <property type="match status" value="1"/>
</dbReference>
<organism evidence="8 9">
    <name type="scientific">Heliorestis convoluta</name>
    <dbReference type="NCBI Taxonomy" id="356322"/>
    <lineage>
        <taxon>Bacteria</taxon>
        <taxon>Bacillati</taxon>
        <taxon>Bacillota</taxon>
        <taxon>Clostridia</taxon>
        <taxon>Eubacteriales</taxon>
        <taxon>Heliobacteriaceae</taxon>
        <taxon>Heliorestis</taxon>
    </lineage>
</organism>
<dbReference type="NCBIfam" id="TIGR04085">
    <property type="entry name" value="rSAM_more_4Fe4S"/>
    <property type="match status" value="1"/>
</dbReference>
<keyword evidence="4" id="KW-0479">Metal-binding</keyword>
<dbReference type="PROSITE" id="PS01305">
    <property type="entry name" value="MOAA_NIFB_PQQE"/>
    <property type="match status" value="1"/>
</dbReference>
<dbReference type="SFLD" id="SFLDG01384">
    <property type="entry name" value="thioether_bond_formation_requi"/>
    <property type="match status" value="1"/>
</dbReference>
<dbReference type="CDD" id="cd21124">
    <property type="entry name" value="SPASM_CteB-like"/>
    <property type="match status" value="1"/>
</dbReference>
<dbReference type="InterPro" id="IPR013785">
    <property type="entry name" value="Aldolase_TIM"/>
</dbReference>
<dbReference type="GO" id="GO:0051539">
    <property type="term" value="F:4 iron, 4 sulfur cluster binding"/>
    <property type="evidence" value="ECO:0007669"/>
    <property type="project" value="UniProtKB-KW"/>
</dbReference>
<keyword evidence="5" id="KW-0408">Iron</keyword>
<dbReference type="InterPro" id="IPR058240">
    <property type="entry name" value="rSAM_sf"/>
</dbReference>
<dbReference type="Proteomes" id="UP000366051">
    <property type="component" value="Chromosome"/>
</dbReference>
<evidence type="ECO:0000256" key="3">
    <source>
        <dbReference type="ARBA" id="ARBA00022691"/>
    </source>
</evidence>
<keyword evidence="6" id="KW-0411">Iron-sulfur</keyword>
<proteinExistence type="predicted"/>
<dbReference type="InterPro" id="IPR023867">
    <property type="entry name" value="Sulphatase_maturase_rSAM"/>
</dbReference>
<evidence type="ECO:0000256" key="2">
    <source>
        <dbReference type="ARBA" id="ARBA00022485"/>
    </source>
</evidence>
<keyword evidence="9" id="KW-1185">Reference proteome</keyword>
<dbReference type="Pfam" id="PF04055">
    <property type="entry name" value="Radical_SAM"/>
    <property type="match status" value="1"/>
</dbReference>
<dbReference type="InterPro" id="IPR000385">
    <property type="entry name" value="MoaA_NifB_PqqE_Fe-S-bd_CS"/>
</dbReference>
<gene>
    <name evidence="8" type="ORF">FTV88_0913</name>
</gene>
<dbReference type="InterPro" id="IPR024025">
    <property type="entry name" value="SCIFF_rSAM_maturase"/>
</dbReference>
<dbReference type="Gene3D" id="3.20.20.70">
    <property type="entry name" value="Aldolase class I"/>
    <property type="match status" value="1"/>
</dbReference>
<dbReference type="NCBIfam" id="TIGR03974">
    <property type="entry name" value="rSAM_six_Cys"/>
    <property type="match status" value="1"/>
</dbReference>
<dbReference type="PANTHER" id="PTHR43273">
    <property type="entry name" value="ANAEROBIC SULFATASE-MATURATING ENZYME HOMOLOG ASLB-RELATED"/>
    <property type="match status" value="1"/>
</dbReference>
<comment type="cofactor">
    <cofactor evidence="1">
        <name>[4Fe-4S] cluster</name>
        <dbReference type="ChEBI" id="CHEBI:49883"/>
    </cofactor>
</comment>
<dbReference type="RefSeq" id="WP_243137293.1">
    <property type="nucleotide sequence ID" value="NZ_CP045875.1"/>
</dbReference>
<dbReference type="PANTHER" id="PTHR43273:SF8">
    <property type="entry name" value="RADICAL SAM DOMAIN PROTEIN"/>
    <property type="match status" value="1"/>
</dbReference>
<dbReference type="KEGG" id="hcv:FTV88_0913"/>
<dbReference type="InterPro" id="IPR007197">
    <property type="entry name" value="rSAM"/>
</dbReference>
<dbReference type="CDD" id="cd01335">
    <property type="entry name" value="Radical_SAM"/>
    <property type="match status" value="1"/>
</dbReference>
<dbReference type="GO" id="GO:0046872">
    <property type="term" value="F:metal ion binding"/>
    <property type="evidence" value="ECO:0007669"/>
    <property type="project" value="UniProtKB-KW"/>
</dbReference>
<dbReference type="GO" id="GO:0032324">
    <property type="term" value="P:molybdopterin cofactor biosynthetic process"/>
    <property type="evidence" value="ECO:0007669"/>
    <property type="project" value="UniProtKB-ARBA"/>
</dbReference>
<sequence length="491" mass="55045">MTKTEAAYRATPMWWADLQGYDFAAHILTFSYGDVAFVYDVNSNSLHRLGPLAQQVMDALIFNQGDGHATTAQLLCENHLSQEVIDEVFTELGELKKAGLLFTSDHLARRYSYGQSNQKSLEDSGEEPYEPIVKALCLHISHDCNLRCTYCFAGTGPFGGDRSLMSLETGQQAIEFLLRHAKGRRHIEIDFFGGEPLLNFTVVKELVAYAKKRAAEEDKVLKLTLTTNGLLLNAEVTEFLNQEGLSVVLSLDGRKEIHDAMRPYIDGQGSYEEVVENLQRFVHSRQNEDYYVRGTYTRQNPDFAADALHIHDLGFVHLSVEPVVASPQEGYALQATDLPKIDEQYRILAKEIHRRQQEGQPLNFFHFQLDLAEGPCLAKRLSGCGAGFEYMAVDPKGDLYPCHQFVGREDFKLGHVSGTIERKDLSETFAQAHIYHKQGCPSCWARFLCSGGCHANNEAETGDLRSPSPIGCDLARIRLKWALYARVVAGE</sequence>
<dbReference type="EMBL" id="CP045875">
    <property type="protein sequence ID" value="QGG47065.1"/>
    <property type="molecule type" value="Genomic_DNA"/>
</dbReference>
<reference evidence="9" key="1">
    <citation type="submission" date="2019-11" db="EMBL/GenBank/DDBJ databases">
        <title>Genome sequence of Heliorestis convoluta strain HH, an alkaliphilic and minimalistic phototrophic bacterium from a soda lake in Egypt.</title>
        <authorList>
            <person name="Dewey E.D."/>
            <person name="Stokes L.M."/>
            <person name="Burchell B.M."/>
            <person name="Shaffer K.N."/>
            <person name="Huntington A.M."/>
            <person name="Baker J.M."/>
            <person name="Nadendla S."/>
            <person name="Giglio M.G."/>
            <person name="Touchman J.W."/>
            <person name="Blankenship R.E."/>
            <person name="Madigan M.T."/>
            <person name="Sattley W.M."/>
        </authorList>
    </citation>
    <scope>NUCLEOTIDE SEQUENCE [LARGE SCALE GENOMIC DNA]</scope>
    <source>
        <strain evidence="9">HH</strain>
    </source>
</reference>
<dbReference type="GO" id="GO:0016491">
    <property type="term" value="F:oxidoreductase activity"/>
    <property type="evidence" value="ECO:0007669"/>
    <property type="project" value="InterPro"/>
</dbReference>
<name>A0A5Q2N3B5_9FIRM</name>
<dbReference type="AlphaFoldDB" id="A0A5Q2N3B5"/>
<evidence type="ECO:0000256" key="6">
    <source>
        <dbReference type="ARBA" id="ARBA00023014"/>
    </source>
</evidence>
<keyword evidence="3" id="KW-0949">S-adenosyl-L-methionine</keyword>
<dbReference type="InterPro" id="IPR006638">
    <property type="entry name" value="Elp3/MiaA/NifB-like_rSAM"/>
</dbReference>
<dbReference type="SMART" id="SM00729">
    <property type="entry name" value="Elp3"/>
    <property type="match status" value="1"/>
</dbReference>
<evidence type="ECO:0000313" key="9">
    <source>
        <dbReference type="Proteomes" id="UP000366051"/>
    </source>
</evidence>
<feature type="domain" description="Radical SAM core" evidence="7">
    <location>
        <begin position="130"/>
        <end position="362"/>
    </location>
</feature>
<dbReference type="InterPro" id="IPR047602">
    <property type="entry name" value="SPASM_CteB-like"/>
</dbReference>
<dbReference type="SFLD" id="SFLDS00029">
    <property type="entry name" value="Radical_SAM"/>
    <property type="match status" value="1"/>
</dbReference>
<evidence type="ECO:0000259" key="7">
    <source>
        <dbReference type="PROSITE" id="PS51918"/>
    </source>
</evidence>
<dbReference type="SFLD" id="SFLDG01386">
    <property type="entry name" value="main_SPASM_domain-containing"/>
    <property type="match status" value="1"/>
</dbReference>
<accession>A0A5Q2N3B5</accession>